<dbReference type="SUPFAM" id="SSF54427">
    <property type="entry name" value="NTF2-like"/>
    <property type="match status" value="1"/>
</dbReference>
<dbReference type="GO" id="GO:0042272">
    <property type="term" value="C:nuclear RNA export factor complex"/>
    <property type="evidence" value="ECO:0007669"/>
    <property type="project" value="UniProtKB-ARBA"/>
</dbReference>
<name>A0AAF0EM50_9BASI</name>
<keyword evidence="3" id="KW-0813">Transport</keyword>
<dbReference type="CDD" id="cd14342">
    <property type="entry name" value="UBA_TAP-C"/>
    <property type="match status" value="1"/>
</dbReference>
<dbReference type="Gene3D" id="3.10.450.50">
    <property type="match status" value="1"/>
</dbReference>
<dbReference type="InterPro" id="IPR032675">
    <property type="entry name" value="LRR_dom_sf"/>
</dbReference>
<keyword evidence="5" id="KW-0677">Repeat</keyword>
<dbReference type="InterPro" id="IPR009060">
    <property type="entry name" value="UBA-like_sf"/>
</dbReference>
<feature type="region of interest" description="Disordered" evidence="10">
    <location>
        <begin position="504"/>
        <end position="523"/>
    </location>
</feature>
<dbReference type="SUPFAM" id="SSF52058">
    <property type="entry name" value="L domain-like"/>
    <property type="match status" value="1"/>
</dbReference>
<dbReference type="EMBL" id="CP119894">
    <property type="protein sequence ID" value="WFD26898.1"/>
    <property type="molecule type" value="Genomic_DNA"/>
</dbReference>
<keyword evidence="6" id="KW-0509">mRNA transport</keyword>
<evidence type="ECO:0000256" key="1">
    <source>
        <dbReference type="ARBA" id="ARBA00004123"/>
    </source>
</evidence>
<dbReference type="Gene3D" id="3.80.10.10">
    <property type="entry name" value="Ribonuclease Inhibitor"/>
    <property type="match status" value="1"/>
</dbReference>
<dbReference type="InterPro" id="IPR032710">
    <property type="entry name" value="NTF2-like_dom_sf"/>
</dbReference>
<feature type="compositionally biased region" description="Low complexity" evidence="10">
    <location>
        <begin position="508"/>
        <end position="523"/>
    </location>
</feature>
<dbReference type="AlphaFoldDB" id="A0AAF0EM50"/>
<evidence type="ECO:0000256" key="8">
    <source>
        <dbReference type="ARBA" id="ARBA00055253"/>
    </source>
</evidence>
<gene>
    <name evidence="12" type="primary">MEX67</name>
    <name evidence="12" type="ORF">MNAN1_001887</name>
</gene>
<protein>
    <recommendedName>
        <fullName evidence="9">mRNA export factor MEX67</fullName>
    </recommendedName>
</protein>
<keyword evidence="13" id="KW-1185">Reference proteome</keyword>
<evidence type="ECO:0000256" key="4">
    <source>
        <dbReference type="ARBA" id="ARBA00022614"/>
    </source>
</evidence>
<dbReference type="Pfam" id="PF22602">
    <property type="entry name" value="NXF_NTF2"/>
    <property type="match status" value="1"/>
</dbReference>
<dbReference type="SUPFAM" id="SSF46934">
    <property type="entry name" value="UBA-like"/>
    <property type="match status" value="1"/>
</dbReference>
<keyword evidence="4" id="KW-0433">Leucine-rich repeat</keyword>
<evidence type="ECO:0000313" key="13">
    <source>
        <dbReference type="Proteomes" id="UP001213623"/>
    </source>
</evidence>
<dbReference type="PANTHER" id="PTHR10662:SF22">
    <property type="entry name" value="NUCLEAR RNA EXPORT FACTOR 1"/>
    <property type="match status" value="1"/>
</dbReference>
<reference evidence="12" key="1">
    <citation type="submission" date="2023-03" db="EMBL/GenBank/DDBJ databases">
        <title>Mating type loci evolution in Malassezia.</title>
        <authorList>
            <person name="Coelho M.A."/>
        </authorList>
    </citation>
    <scope>NUCLEOTIDE SEQUENCE</scope>
    <source>
        <strain evidence="12">CBS 9557</strain>
    </source>
</reference>
<dbReference type="Pfam" id="PF24048">
    <property type="entry name" value="LRR_NXF1-5"/>
    <property type="match status" value="1"/>
</dbReference>
<dbReference type="InterPro" id="IPR057125">
    <property type="entry name" value="NXF1/2/3/5-like_LRR"/>
</dbReference>
<evidence type="ECO:0000256" key="10">
    <source>
        <dbReference type="SAM" id="MobiDB-lite"/>
    </source>
</evidence>
<evidence type="ECO:0000256" key="6">
    <source>
        <dbReference type="ARBA" id="ARBA00022816"/>
    </source>
</evidence>
<dbReference type="GO" id="GO:0003723">
    <property type="term" value="F:RNA binding"/>
    <property type="evidence" value="ECO:0007669"/>
    <property type="project" value="TreeGrafter"/>
</dbReference>
<accession>A0AAF0EM50</accession>
<dbReference type="FunFam" id="1.10.8.10:FF:000018">
    <property type="entry name" value="Nuclear RNA export factor 1"/>
    <property type="match status" value="1"/>
</dbReference>
<evidence type="ECO:0000313" key="12">
    <source>
        <dbReference type="EMBL" id="WFD26898.1"/>
    </source>
</evidence>
<keyword evidence="7" id="KW-0539">Nucleus</keyword>
<evidence type="ECO:0000256" key="2">
    <source>
        <dbReference type="ARBA" id="ARBA00009285"/>
    </source>
</evidence>
<feature type="region of interest" description="Disordered" evidence="10">
    <location>
        <begin position="28"/>
        <end position="63"/>
    </location>
</feature>
<comment type="similarity">
    <text evidence="2">Belongs to the NXF family.</text>
</comment>
<comment type="subcellular location">
    <subcellularLocation>
        <location evidence="1">Nucleus</location>
    </subcellularLocation>
</comment>
<evidence type="ECO:0000256" key="9">
    <source>
        <dbReference type="ARBA" id="ARBA00069694"/>
    </source>
</evidence>
<dbReference type="FunFam" id="3.10.450.50:FF:000013">
    <property type="entry name" value="mRNA export factor mex67"/>
    <property type="match status" value="1"/>
</dbReference>
<dbReference type="InterPro" id="IPR002075">
    <property type="entry name" value="NTF2_dom"/>
</dbReference>
<feature type="domain" description="TAP-C" evidence="11">
    <location>
        <begin position="531"/>
        <end position="594"/>
    </location>
</feature>
<dbReference type="Gene3D" id="1.10.8.10">
    <property type="entry name" value="DNA helicase RuvA subunit, C-terminal domain"/>
    <property type="match status" value="1"/>
</dbReference>
<dbReference type="SMART" id="SM00804">
    <property type="entry name" value="TAP_C"/>
    <property type="match status" value="1"/>
</dbReference>
<dbReference type="GO" id="GO:0016973">
    <property type="term" value="P:poly(A)+ mRNA export from nucleus"/>
    <property type="evidence" value="ECO:0007669"/>
    <property type="project" value="TreeGrafter"/>
</dbReference>
<sequence>MPKRGHRQPIAARALRGAGLMEDVSMPLDDEVSADGGPSRAQRRKMARAAADPVGRRSGARRAMNVNAGVRPAHARPGSAALGVHTIGANHRAVDVAPNTNVVETLRRFLTSRWDATTGLLNLAQMADDPILAEAHIRAPGMPGAHRDLGTALWKLSGDLFPTLTTLSLAGNGWTSLQPLTTLGQYVPSLANLSLERNELRWVRDLDVLASKKHGLPNLRELVLLGNPVQATAVESGNEDGYRRDVLAKFPDLHILDMKPVTDVEKGFAQLFRGRSGARGGPEAAQVPLRRFPLQVCAGFVDGDAAQVVPEFLSHFFTAYDEDRARLAPVYSANARFSYSINASPPPRARAERLLHTLPHQKDLTFDKYMDLGSRNILRTHNTKSLLRSLHHGSDAIVAFLQRLPRTQHPLTDATRFVVDAWLLPNVDVQAQTSATERPDALLFISVHGEFTELPAQGVRSFDRAFLVAPAPPHAPAAQQGWPCVIVSDVLTLRHYSRATAFQPGSLPTGEAAPAPMPTTTPAAAPAPTLTPAPAPGLAPAQHSMALQLAAQTRLTYPFAVQCLSENAWDMPRALASFTALQAAGTIPAEAFTT</sequence>
<evidence type="ECO:0000256" key="3">
    <source>
        <dbReference type="ARBA" id="ARBA00022448"/>
    </source>
</evidence>
<dbReference type="Proteomes" id="UP001213623">
    <property type="component" value="Chromosome 3"/>
</dbReference>
<dbReference type="InterPro" id="IPR030217">
    <property type="entry name" value="NXF_fam"/>
</dbReference>
<comment type="function">
    <text evidence="8">Involved in the export of mRNA from the nucleus to the cytoplasm.</text>
</comment>
<proteinExistence type="inferred from homology"/>
<dbReference type="Pfam" id="PF03943">
    <property type="entry name" value="TAP_C"/>
    <property type="match status" value="1"/>
</dbReference>
<evidence type="ECO:0000256" key="5">
    <source>
        <dbReference type="ARBA" id="ARBA00022737"/>
    </source>
</evidence>
<evidence type="ECO:0000259" key="11">
    <source>
        <dbReference type="SMART" id="SM00804"/>
    </source>
</evidence>
<dbReference type="InterPro" id="IPR005637">
    <property type="entry name" value="TAP_C_dom"/>
</dbReference>
<evidence type="ECO:0000256" key="7">
    <source>
        <dbReference type="ARBA" id="ARBA00023242"/>
    </source>
</evidence>
<organism evidence="12 13">
    <name type="scientific">Malassezia nana</name>
    <dbReference type="NCBI Taxonomy" id="180528"/>
    <lineage>
        <taxon>Eukaryota</taxon>
        <taxon>Fungi</taxon>
        <taxon>Dikarya</taxon>
        <taxon>Basidiomycota</taxon>
        <taxon>Ustilaginomycotina</taxon>
        <taxon>Malasseziomycetes</taxon>
        <taxon>Malasseziales</taxon>
        <taxon>Malasseziaceae</taxon>
        <taxon>Malassezia</taxon>
    </lineage>
</organism>
<dbReference type="PANTHER" id="PTHR10662">
    <property type="entry name" value="NUCLEAR RNA EXPORT FACTOR"/>
    <property type="match status" value="1"/>
</dbReference>